<organism evidence="1 2">
    <name type="scientific">Spiroplasma corruscae</name>
    <dbReference type="NCBI Taxonomy" id="216934"/>
    <lineage>
        <taxon>Bacteria</taxon>
        <taxon>Bacillati</taxon>
        <taxon>Mycoplasmatota</taxon>
        <taxon>Mollicutes</taxon>
        <taxon>Entomoplasmatales</taxon>
        <taxon>Spiroplasmataceae</taxon>
        <taxon>Spiroplasma</taxon>
    </lineage>
</organism>
<dbReference type="OrthoDB" id="388795at2"/>
<evidence type="ECO:0008006" key="3">
    <source>
        <dbReference type="Google" id="ProtNLM"/>
    </source>
</evidence>
<dbReference type="KEGG" id="scou:SCORR_v1c07840"/>
<protein>
    <recommendedName>
        <fullName evidence="3">MOLPALP family lipoprotein</fullName>
    </recommendedName>
</protein>
<reference evidence="1 2" key="1">
    <citation type="submission" date="2017-07" db="EMBL/GenBank/DDBJ databases">
        <title>Complete genome sequence of Spiroplasma corruscae EC-1 (DSM 19793).</title>
        <authorList>
            <person name="Tsai Y.-M."/>
            <person name="Lo W.-S."/>
            <person name="Kuo C.-H."/>
        </authorList>
    </citation>
    <scope>NUCLEOTIDE SEQUENCE [LARGE SCALE GENOMIC DNA]</scope>
    <source>
        <strain evidence="1 2">EC-1</strain>
    </source>
</reference>
<accession>A0A222EQ25</accession>
<dbReference type="Proteomes" id="UP000203229">
    <property type="component" value="Chromosome"/>
</dbReference>
<name>A0A222EQ25_9MOLU</name>
<dbReference type="RefSeq" id="WP_094049401.1">
    <property type="nucleotide sequence ID" value="NZ_CP022535.1"/>
</dbReference>
<sequence length="666" mass="74779">MKRIISILSAIAISVVPLGTIVSCSSSSKIQDLFDDSDDSNKGAYLPENIKKKLNDFDLVALETFTTNEEINDSNKDVILQEMITKVEEKLNFKNDDFKIKLDKGDKYELPILKDLQRGQDLVTLKDIEQSKGTIKLSLYYLDNLQAKQEFSFTSSIFDAYSKIINNLSNNSSTNIVNNNAKKLDLSLISTSFSGMTINVTLGTILNILDLLNTLSSTGISKSLTEIVDTIKGIGNMDLNKLTTYNSSVYNDFNNKFEQSFNFIFKKLGDLLKEFGVPDEIELPIGEAPIKVKISEILNVNLLDVLGIDISKFNSDMITIKIEDDGGKNRITILDVLKNISPYVVSVINQIFVENSISYFHSSHNLLYSLLKFFTEEKNDNEVLSKIYNANFDGDSISLGSATSNIDMMFYDLLIGFDKERRDEKSHLRITIKVVYDINDLDISPSFVKDIIIKALGTDKLTIFNDDYLSKVLKYVKVTPSEIVNRVLQAIYKDRDGGLFDMNEENIVKDISTDDLIDINVVGLLNSIKELQSGLGQYASALAGTIKEKALPMINKMIAGVVPAIPIKPIISLLKDKIISSLVSDNKLLEQNDFELLSAKFQIALKDNDDWIKINNTIQIEDFSRYTSMKLIFTNVQYRVASKLDPSLVTKTRDDLTFDIVLSDLD</sequence>
<keyword evidence="2" id="KW-1185">Reference proteome</keyword>
<evidence type="ECO:0000313" key="1">
    <source>
        <dbReference type="EMBL" id="ASP28556.1"/>
    </source>
</evidence>
<evidence type="ECO:0000313" key="2">
    <source>
        <dbReference type="Proteomes" id="UP000203229"/>
    </source>
</evidence>
<dbReference type="PROSITE" id="PS51257">
    <property type="entry name" value="PROKAR_LIPOPROTEIN"/>
    <property type="match status" value="1"/>
</dbReference>
<proteinExistence type="predicted"/>
<gene>
    <name evidence="1" type="ORF">SCORR_v1c07840</name>
</gene>
<dbReference type="EMBL" id="CP022535">
    <property type="protein sequence ID" value="ASP28556.1"/>
    <property type="molecule type" value="Genomic_DNA"/>
</dbReference>
<dbReference type="AlphaFoldDB" id="A0A222EQ25"/>